<comment type="similarity">
    <text evidence="2">Belongs to the CorA metal ion transporter (MIT) (TC 1.A.35) family.</text>
</comment>
<dbReference type="GO" id="GO:0000287">
    <property type="term" value="F:magnesium ion binding"/>
    <property type="evidence" value="ECO:0007669"/>
    <property type="project" value="TreeGrafter"/>
</dbReference>
<feature type="transmembrane region" description="Helical" evidence="12">
    <location>
        <begin position="306"/>
        <end position="323"/>
    </location>
</feature>
<evidence type="ECO:0000256" key="3">
    <source>
        <dbReference type="ARBA" id="ARBA00022448"/>
    </source>
</evidence>
<gene>
    <name evidence="13" type="primary">corA_2</name>
    <name evidence="13" type="ORF">SAMEA4384070_01664</name>
</gene>
<sequence length="332" mass="37454">MTGGPMDSKSMVVNSVAYKAGKRLGEVTIDDISEVVKQPDTFVWLGLWQPEPAFMRKVQEEFGLHDLAIEDALCAHQRPKLESYGDSLFIVVKTAQWGDNEEVEYGETHFFVGKNFLVTVRHGASPSYAPIRAKAEENHKQMCHGPGFALYSVLDFVVDNYRSVVAKFEATIEGIEANMFKSEFDQAAIENVYTLRRHLLALRNAALPMDEICTQLIRLHEEVIPKELRAYVRDVQDHARQVASNIDDMREMLTNAMHVNLALVTVKQNEVVKRLAGWGAILAIPTVIFSLYGMNFADMPELKFPWAYHATLGVTVAGCFLLYQKLKKSGWL</sequence>
<dbReference type="Pfam" id="PF01544">
    <property type="entry name" value="CorA"/>
    <property type="match status" value="1"/>
</dbReference>
<keyword evidence="6" id="KW-0460">Magnesium</keyword>
<reference evidence="13 14" key="1">
    <citation type="submission" date="2017-06" db="EMBL/GenBank/DDBJ databases">
        <authorList>
            <consortium name="Pathogen Informatics"/>
        </authorList>
    </citation>
    <scope>NUCLEOTIDE SEQUENCE [LARGE SCALE GENOMIC DNA]</scope>
    <source>
        <strain evidence="13 14">NCTC12148</strain>
    </source>
</reference>
<comment type="function">
    <text evidence="11">Mediates influx of magnesium ions. Alternates between open and closed states. Activated by low cytoplasmic Mg(2+) levels. Inactive when cytoplasmic Mg(2+) levels are high.</text>
</comment>
<evidence type="ECO:0000256" key="2">
    <source>
        <dbReference type="ARBA" id="ARBA00009765"/>
    </source>
</evidence>
<dbReference type="Gene3D" id="3.30.460.20">
    <property type="entry name" value="CorA soluble domain-like"/>
    <property type="match status" value="1"/>
</dbReference>
<comment type="catalytic activity">
    <reaction evidence="10">
        <text>Mg(2+)(in) = Mg(2+)(out)</text>
        <dbReference type="Rhea" id="RHEA:29827"/>
        <dbReference type="ChEBI" id="CHEBI:18420"/>
    </reaction>
</comment>
<evidence type="ECO:0000256" key="11">
    <source>
        <dbReference type="ARBA" id="ARBA00045497"/>
    </source>
</evidence>
<comment type="subcellular location">
    <subcellularLocation>
        <location evidence="1">Cell membrane</location>
        <topology evidence="1">Multi-pass membrane protein</topology>
    </subcellularLocation>
</comment>
<keyword evidence="9 12" id="KW-0472">Membrane</keyword>
<dbReference type="SUPFAM" id="SSF144083">
    <property type="entry name" value="Magnesium transport protein CorA, transmembrane region"/>
    <property type="match status" value="1"/>
</dbReference>
<keyword evidence="7 12" id="KW-1133">Transmembrane helix</keyword>
<dbReference type="CDD" id="cd12830">
    <property type="entry name" value="MtCorA-like"/>
    <property type="match status" value="1"/>
</dbReference>
<dbReference type="InterPro" id="IPR045861">
    <property type="entry name" value="CorA_cytoplasmic_dom"/>
</dbReference>
<evidence type="ECO:0000256" key="1">
    <source>
        <dbReference type="ARBA" id="ARBA00004651"/>
    </source>
</evidence>
<feature type="transmembrane region" description="Helical" evidence="12">
    <location>
        <begin position="275"/>
        <end position="294"/>
    </location>
</feature>
<dbReference type="SUPFAM" id="SSF143865">
    <property type="entry name" value="CorA soluble domain-like"/>
    <property type="match status" value="1"/>
</dbReference>
<dbReference type="STRING" id="1411141.GCA_001590885_03313"/>
<evidence type="ECO:0000256" key="4">
    <source>
        <dbReference type="ARBA" id="ARBA00022475"/>
    </source>
</evidence>
<dbReference type="KEGG" id="sfj:SAMEA4384070_1664"/>
<dbReference type="GO" id="GO:0015087">
    <property type="term" value="F:cobalt ion transmembrane transporter activity"/>
    <property type="evidence" value="ECO:0007669"/>
    <property type="project" value="TreeGrafter"/>
</dbReference>
<evidence type="ECO:0000256" key="7">
    <source>
        <dbReference type="ARBA" id="ARBA00022989"/>
    </source>
</evidence>
<dbReference type="PANTHER" id="PTHR46494">
    <property type="entry name" value="CORA FAMILY METAL ION TRANSPORTER (EUROFUNG)"/>
    <property type="match status" value="1"/>
</dbReference>
<organism evidence="13 14">
    <name type="scientific">Serratia ficaria</name>
    <dbReference type="NCBI Taxonomy" id="61651"/>
    <lineage>
        <taxon>Bacteria</taxon>
        <taxon>Pseudomonadati</taxon>
        <taxon>Pseudomonadota</taxon>
        <taxon>Gammaproteobacteria</taxon>
        <taxon>Enterobacterales</taxon>
        <taxon>Yersiniaceae</taxon>
        <taxon>Serratia</taxon>
    </lineage>
</organism>
<proteinExistence type="inferred from homology"/>
<keyword evidence="5 12" id="KW-0812">Transmembrane</keyword>
<evidence type="ECO:0000256" key="8">
    <source>
        <dbReference type="ARBA" id="ARBA00023065"/>
    </source>
</evidence>
<dbReference type="FunFam" id="1.20.58.340:FF:000004">
    <property type="entry name" value="Magnesium transport protein CorA"/>
    <property type="match status" value="1"/>
</dbReference>
<dbReference type="GO" id="GO:0015095">
    <property type="term" value="F:magnesium ion transmembrane transporter activity"/>
    <property type="evidence" value="ECO:0007669"/>
    <property type="project" value="TreeGrafter"/>
</dbReference>
<keyword evidence="14" id="KW-1185">Reference proteome</keyword>
<evidence type="ECO:0000313" key="13">
    <source>
        <dbReference type="EMBL" id="SNV97784.1"/>
    </source>
</evidence>
<keyword evidence="3" id="KW-0813">Transport</keyword>
<name>A0A240BPV9_SERFI</name>
<accession>A0A240BPV9</accession>
<evidence type="ECO:0000313" key="14">
    <source>
        <dbReference type="Proteomes" id="UP000215134"/>
    </source>
</evidence>
<dbReference type="GO" id="GO:0050897">
    <property type="term" value="F:cobalt ion binding"/>
    <property type="evidence" value="ECO:0007669"/>
    <property type="project" value="TreeGrafter"/>
</dbReference>
<evidence type="ECO:0000256" key="12">
    <source>
        <dbReference type="SAM" id="Phobius"/>
    </source>
</evidence>
<dbReference type="Gene3D" id="1.20.58.340">
    <property type="entry name" value="Magnesium transport protein CorA, transmembrane region"/>
    <property type="match status" value="2"/>
</dbReference>
<dbReference type="EMBL" id="LT906479">
    <property type="protein sequence ID" value="SNV97784.1"/>
    <property type="molecule type" value="Genomic_DNA"/>
</dbReference>
<keyword evidence="8" id="KW-0406">Ion transport</keyword>
<evidence type="ECO:0000256" key="9">
    <source>
        <dbReference type="ARBA" id="ARBA00023136"/>
    </source>
</evidence>
<dbReference type="InterPro" id="IPR045863">
    <property type="entry name" value="CorA_TM1_TM2"/>
</dbReference>
<evidence type="ECO:0000256" key="10">
    <source>
        <dbReference type="ARBA" id="ARBA00034269"/>
    </source>
</evidence>
<dbReference type="GO" id="GO:0005886">
    <property type="term" value="C:plasma membrane"/>
    <property type="evidence" value="ECO:0007669"/>
    <property type="project" value="UniProtKB-SubCell"/>
</dbReference>
<keyword evidence="4" id="KW-1003">Cell membrane</keyword>
<protein>
    <submittedName>
        <fullName evidence="13">Magnesium transport protein CorA</fullName>
    </submittedName>
</protein>
<evidence type="ECO:0000256" key="6">
    <source>
        <dbReference type="ARBA" id="ARBA00022842"/>
    </source>
</evidence>
<dbReference type="AlphaFoldDB" id="A0A240BPV9"/>
<dbReference type="Proteomes" id="UP000215134">
    <property type="component" value="Chromosome 1"/>
</dbReference>
<dbReference type="PANTHER" id="PTHR46494:SF1">
    <property type="entry name" value="CORA FAMILY METAL ION TRANSPORTER (EUROFUNG)"/>
    <property type="match status" value="1"/>
</dbReference>
<evidence type="ECO:0000256" key="5">
    <source>
        <dbReference type="ARBA" id="ARBA00022692"/>
    </source>
</evidence>
<dbReference type="InterPro" id="IPR002523">
    <property type="entry name" value="MgTranspt_CorA/ZnTranspt_ZntB"/>
</dbReference>